<evidence type="ECO:0000313" key="2">
    <source>
        <dbReference type="EMBL" id="EHC88586.1"/>
    </source>
</evidence>
<sequence length="50" mass="5649">MFALYGLLIARQKEHANDHPASAFQNRASLSAHGHRRSHRRPPGSGYYFA</sequence>
<gene>
    <name evidence="2" type="ORF">LTSERUB_2703</name>
</gene>
<dbReference type="AlphaFoldDB" id="G5QJB5"/>
<feature type="region of interest" description="Disordered" evidence="1">
    <location>
        <begin position="16"/>
        <end position="50"/>
    </location>
</feature>
<evidence type="ECO:0000313" key="3">
    <source>
        <dbReference type="Proteomes" id="UP000004903"/>
    </source>
</evidence>
<protein>
    <submittedName>
        <fullName evidence="2">Uncharacterized protein</fullName>
    </submittedName>
</protein>
<reference evidence="2 3" key="1">
    <citation type="journal article" date="2011" name="BMC Genomics">
        <title>Genome sequencing reveals diversification of virulence factor content and possible host adaptation in distinct subpopulations of Salmonella enterica.</title>
        <authorList>
            <person name="den Bakker H.C."/>
            <person name="Moreno Switt A.I."/>
            <person name="Govoni G."/>
            <person name="Cummings C.A."/>
            <person name="Ranieri M.L."/>
            <person name="Degoricija L."/>
            <person name="Hoelzer K."/>
            <person name="Rodriguez-Rivera L.D."/>
            <person name="Brown S."/>
            <person name="Bolchacova E."/>
            <person name="Furtado M.R."/>
            <person name="Wiedmann M."/>
        </authorList>
    </citation>
    <scope>NUCLEOTIDE SEQUENCE [LARGE SCALE GENOMIC DNA]</scope>
    <source>
        <strain evidence="2 3">A4-653</strain>
    </source>
</reference>
<accession>G5QJB5</accession>
<dbReference type="Proteomes" id="UP000004903">
    <property type="component" value="Unassembled WGS sequence"/>
</dbReference>
<comment type="caution">
    <text evidence="2">The sequence shown here is derived from an EMBL/GenBank/DDBJ whole genome shotgun (WGS) entry which is preliminary data.</text>
</comment>
<organism evidence="2 3">
    <name type="scientific">Salmonella enterica subsp. enterica serovar Rubislaw str. A4-653</name>
    <dbReference type="NCBI Taxonomy" id="913081"/>
    <lineage>
        <taxon>Bacteria</taxon>
        <taxon>Pseudomonadati</taxon>
        <taxon>Pseudomonadota</taxon>
        <taxon>Gammaproteobacteria</taxon>
        <taxon>Enterobacterales</taxon>
        <taxon>Enterobacteriaceae</taxon>
        <taxon>Salmonella</taxon>
    </lineage>
</organism>
<name>G5QJB5_SALRU</name>
<feature type="compositionally biased region" description="Basic residues" evidence="1">
    <location>
        <begin position="33"/>
        <end position="42"/>
    </location>
</feature>
<dbReference type="EMBL" id="AFCT01001008">
    <property type="protein sequence ID" value="EHC88586.1"/>
    <property type="molecule type" value="Genomic_DNA"/>
</dbReference>
<proteinExistence type="predicted"/>
<evidence type="ECO:0000256" key="1">
    <source>
        <dbReference type="SAM" id="MobiDB-lite"/>
    </source>
</evidence>